<keyword evidence="1" id="KW-0812">Transmembrane</keyword>
<keyword evidence="3" id="KW-1185">Reference proteome</keyword>
<proteinExistence type="predicted"/>
<accession>A0A128EUJ6</accession>
<dbReference type="EMBL" id="FIZX01000001">
    <property type="protein sequence ID" value="CZF78243.1"/>
    <property type="molecule type" value="Genomic_DNA"/>
</dbReference>
<gene>
    <name evidence="2" type="ORF">GCE9029_00717</name>
</gene>
<organism evidence="2 3">
    <name type="scientific">Grimontia celer</name>
    <dbReference type="NCBI Taxonomy" id="1796497"/>
    <lineage>
        <taxon>Bacteria</taxon>
        <taxon>Pseudomonadati</taxon>
        <taxon>Pseudomonadota</taxon>
        <taxon>Gammaproteobacteria</taxon>
        <taxon>Vibrionales</taxon>
        <taxon>Vibrionaceae</taxon>
        <taxon>Grimontia</taxon>
    </lineage>
</organism>
<dbReference type="STRING" id="1796497.GCE9029_00717"/>
<feature type="transmembrane region" description="Helical" evidence="1">
    <location>
        <begin position="55"/>
        <end position="75"/>
    </location>
</feature>
<evidence type="ECO:0000313" key="2">
    <source>
        <dbReference type="EMBL" id="CZF78243.1"/>
    </source>
</evidence>
<sequence length="85" mass="9035">MQRSTLIGLKVGLLALLLFIGMLGMSTNSPATEWLREAFLGISFAFAFGLGAPEVLAYVLATIVFIAVFCVGYFLGKKASGKLDS</sequence>
<evidence type="ECO:0000256" key="1">
    <source>
        <dbReference type="SAM" id="Phobius"/>
    </source>
</evidence>
<dbReference type="Proteomes" id="UP000071641">
    <property type="component" value="Unassembled WGS sequence"/>
</dbReference>
<reference evidence="3" key="1">
    <citation type="submission" date="2016-02" db="EMBL/GenBank/DDBJ databases">
        <authorList>
            <person name="Rodrigo-Torres Lidia"/>
            <person name="Arahal R.David."/>
        </authorList>
    </citation>
    <scope>NUCLEOTIDE SEQUENCE [LARGE SCALE GENOMIC DNA]</scope>
    <source>
        <strain evidence="3">CECT 9029</strain>
    </source>
</reference>
<keyword evidence="1" id="KW-1133">Transmembrane helix</keyword>
<protein>
    <submittedName>
        <fullName evidence="2">Uncharacterized protein</fullName>
    </submittedName>
</protein>
<evidence type="ECO:0000313" key="3">
    <source>
        <dbReference type="Proteomes" id="UP000071641"/>
    </source>
</evidence>
<name>A0A128EUJ6_9GAMM</name>
<dbReference type="AlphaFoldDB" id="A0A128EUJ6"/>
<dbReference type="RefSeq" id="WP_062661057.1">
    <property type="nucleotide sequence ID" value="NZ_FIZX01000001.1"/>
</dbReference>
<dbReference type="OrthoDB" id="6659017at2"/>
<keyword evidence="1" id="KW-0472">Membrane</keyword>